<accession>A0A840Q030</accession>
<dbReference type="EMBL" id="JACHIW010000001">
    <property type="protein sequence ID" value="MBB5153330.1"/>
    <property type="molecule type" value="Genomic_DNA"/>
</dbReference>
<dbReference type="RefSeq" id="WP_184723979.1">
    <property type="nucleotide sequence ID" value="NZ_JACHIW010000001.1"/>
</dbReference>
<gene>
    <name evidence="2" type="ORF">BJ970_000864</name>
</gene>
<protein>
    <recommendedName>
        <fullName evidence="4">PE-PGRS family protein</fullName>
    </recommendedName>
</protein>
<name>A0A840Q030_9PSEU</name>
<feature type="region of interest" description="Disordered" evidence="1">
    <location>
        <begin position="293"/>
        <end position="313"/>
    </location>
</feature>
<proteinExistence type="predicted"/>
<keyword evidence="3" id="KW-1185">Reference proteome</keyword>
<dbReference type="Proteomes" id="UP000584374">
    <property type="component" value="Unassembled WGS sequence"/>
</dbReference>
<organism evidence="2 3">
    <name type="scientific">Saccharopolyspora phatthalungensis</name>
    <dbReference type="NCBI Taxonomy" id="664693"/>
    <lineage>
        <taxon>Bacteria</taxon>
        <taxon>Bacillati</taxon>
        <taxon>Actinomycetota</taxon>
        <taxon>Actinomycetes</taxon>
        <taxon>Pseudonocardiales</taxon>
        <taxon>Pseudonocardiaceae</taxon>
        <taxon>Saccharopolyspora</taxon>
    </lineage>
</organism>
<dbReference type="AlphaFoldDB" id="A0A840Q030"/>
<evidence type="ECO:0000313" key="2">
    <source>
        <dbReference type="EMBL" id="MBB5153330.1"/>
    </source>
</evidence>
<evidence type="ECO:0000313" key="3">
    <source>
        <dbReference type="Proteomes" id="UP000584374"/>
    </source>
</evidence>
<evidence type="ECO:0008006" key="4">
    <source>
        <dbReference type="Google" id="ProtNLM"/>
    </source>
</evidence>
<comment type="caution">
    <text evidence="2">The sequence shown here is derived from an EMBL/GenBank/DDBJ whole genome shotgun (WGS) entry which is preliminary data.</text>
</comment>
<sequence length="313" mass="35660">MTRTDDGDQPMMKAANGEPIAPDQRWAYRKGAHDPVTCVDILRLGSTRPARVRVRFVEDAYEGHEDWVPPNRLKVRWKDVAAWQEREERWNAVRDASAEARNTTENDAAGWIFDLLPGYNYAKQLWGRDEGALAIRDVDALVADLGIDRTIVVGDPVAFTDDDGSLIVPWRVMHEVARLLAQKHSDHYISEVTKEEREHEHKNRWGYMSGSGHISAEICAEVDEEHGRPLRDLIRQWCGAKAIARQDELDALRAEVKRLGTLVERAVDAVRNAGDEKSARELERDLGIPVEVLRQANRENQRRSGPYGLHRPR</sequence>
<evidence type="ECO:0000256" key="1">
    <source>
        <dbReference type="SAM" id="MobiDB-lite"/>
    </source>
</evidence>
<reference evidence="2 3" key="1">
    <citation type="submission" date="2020-08" db="EMBL/GenBank/DDBJ databases">
        <title>Sequencing the genomes of 1000 actinobacteria strains.</title>
        <authorList>
            <person name="Klenk H.-P."/>
        </authorList>
    </citation>
    <scope>NUCLEOTIDE SEQUENCE [LARGE SCALE GENOMIC DNA]</scope>
    <source>
        <strain evidence="2 3">DSM 45584</strain>
    </source>
</reference>